<dbReference type="AlphaFoldDB" id="A0A2G3ECJ8"/>
<name>A0A2G3ECJ8_9FIRM</name>
<accession>A0A2G3ECJ8</accession>
<comment type="caution">
    <text evidence="2">The sequence shown here is derived from an EMBL/GenBank/DDBJ whole genome shotgun (WGS) entry which is preliminary data.</text>
</comment>
<dbReference type="RefSeq" id="WP_090154060.1">
    <property type="nucleotide sequence ID" value="NZ_PDYH01000010.1"/>
</dbReference>
<dbReference type="PANTHER" id="PTHR22916">
    <property type="entry name" value="GLYCOSYLTRANSFERASE"/>
    <property type="match status" value="1"/>
</dbReference>
<evidence type="ECO:0000259" key="1">
    <source>
        <dbReference type="Pfam" id="PF00535"/>
    </source>
</evidence>
<sequence length="389" mass="46021">MAENNEILFSIITAVYNNEVLVKSAIQSVLNQSYKNFEYIIVDDGSTDRTPEILDDIAKSDERIKVIHQKNQWIFASFNTGILNSKGEYVFIVNSDDTMTPGTLERVAKVAKKYNPDIIFSQITQHLCDEEQNIIKEDLNGYSKMVLKEEFLSNQDEFHNKWIDLIKKRYVSNNINFYKRSLAERHLYRNDNYMGDRFFNNEIARYAKTAYILGDFICYNHFVYESERNASRKYYDYSHIIGNEIYEDFKSMLEEWNIDSEENIRSVCEKRIEDLTYEYRLLKAANCPLGENEKIAYMISGSLDDTVMECVERTGDFENLQARILSGIREMLLIEELKKEDSMYFVQKMLESLLRYEKDEDDYLYIKNGVYNEKNPYKIGEVFYKKLVN</sequence>
<dbReference type="Proteomes" id="UP000224317">
    <property type="component" value="Unassembled WGS sequence"/>
</dbReference>
<keyword evidence="3" id="KW-1185">Reference proteome</keyword>
<feature type="domain" description="Glycosyltransferase 2-like" evidence="1">
    <location>
        <begin position="10"/>
        <end position="139"/>
    </location>
</feature>
<dbReference type="InterPro" id="IPR001173">
    <property type="entry name" value="Glyco_trans_2-like"/>
</dbReference>
<reference evidence="2" key="1">
    <citation type="submission" date="2017-10" db="EMBL/GenBank/DDBJ databases">
        <title>Resolving the taxonomy of Roseburia spp., Eubacterium rectale and Agathobacter spp. through phylogenomic analysis.</title>
        <authorList>
            <person name="Sheridan P.O."/>
            <person name="Walker A.W."/>
            <person name="Duncan S.H."/>
            <person name="Scott K.P."/>
            <person name="Toole P.W.O."/>
            <person name="Luis P."/>
            <person name="Flint H.J."/>
        </authorList>
    </citation>
    <scope>NUCLEOTIDE SEQUENCE [LARGE SCALE GENOMIC DNA]</scope>
    <source>
        <strain evidence="2">JK10</strain>
    </source>
</reference>
<dbReference type="PANTHER" id="PTHR22916:SF3">
    <property type="entry name" value="UDP-GLCNAC:BETAGAL BETA-1,3-N-ACETYLGLUCOSAMINYLTRANSFERASE-LIKE PROTEIN 1"/>
    <property type="match status" value="1"/>
</dbReference>
<dbReference type="SUPFAM" id="SSF53448">
    <property type="entry name" value="Nucleotide-diphospho-sugar transferases"/>
    <property type="match status" value="1"/>
</dbReference>
<dbReference type="Pfam" id="PF00535">
    <property type="entry name" value="Glycos_transf_2"/>
    <property type="match status" value="1"/>
</dbReference>
<organism evidence="2 3">
    <name type="scientific">Pseudobutyrivibrio ruminis</name>
    <dbReference type="NCBI Taxonomy" id="46206"/>
    <lineage>
        <taxon>Bacteria</taxon>
        <taxon>Bacillati</taxon>
        <taxon>Bacillota</taxon>
        <taxon>Clostridia</taxon>
        <taxon>Lachnospirales</taxon>
        <taxon>Lachnospiraceae</taxon>
        <taxon>Pseudobutyrivibrio</taxon>
    </lineage>
</organism>
<dbReference type="GO" id="GO:0016758">
    <property type="term" value="F:hexosyltransferase activity"/>
    <property type="evidence" value="ECO:0007669"/>
    <property type="project" value="UniProtKB-ARBA"/>
</dbReference>
<evidence type="ECO:0000313" key="3">
    <source>
        <dbReference type="Proteomes" id="UP000224317"/>
    </source>
</evidence>
<gene>
    <name evidence="2" type="ORF">CSX00_03045</name>
</gene>
<protein>
    <submittedName>
        <fullName evidence="2">Glycosyltransferase family 2 protein</fullName>
    </submittedName>
</protein>
<dbReference type="InterPro" id="IPR029044">
    <property type="entry name" value="Nucleotide-diphossugar_trans"/>
</dbReference>
<proteinExistence type="predicted"/>
<evidence type="ECO:0000313" key="2">
    <source>
        <dbReference type="EMBL" id="PHU40940.1"/>
    </source>
</evidence>
<dbReference type="EMBL" id="PDYH01000010">
    <property type="protein sequence ID" value="PHU40940.1"/>
    <property type="molecule type" value="Genomic_DNA"/>
</dbReference>
<dbReference type="Gene3D" id="3.90.550.10">
    <property type="entry name" value="Spore Coat Polysaccharide Biosynthesis Protein SpsA, Chain A"/>
    <property type="match status" value="1"/>
</dbReference>